<evidence type="ECO:0000256" key="3">
    <source>
        <dbReference type="ARBA" id="ARBA00022525"/>
    </source>
</evidence>
<keyword evidence="8" id="KW-1185">Reference proteome</keyword>
<protein>
    <recommendedName>
        <fullName evidence="9">Ripening-related protein 4</fullName>
    </recommendedName>
</protein>
<reference evidence="7 8" key="1">
    <citation type="journal article" date="2019" name="Sci. Rep.">
        <title>A high-quality genome of Eragrostis curvula grass provides insights into Poaceae evolution and supports new strategies to enhance forage quality.</title>
        <authorList>
            <person name="Carballo J."/>
            <person name="Santos B.A.C.M."/>
            <person name="Zappacosta D."/>
            <person name="Garbus I."/>
            <person name="Selva J.P."/>
            <person name="Gallo C.A."/>
            <person name="Diaz A."/>
            <person name="Albertini E."/>
            <person name="Caccamo M."/>
            <person name="Echenique V."/>
        </authorList>
    </citation>
    <scope>NUCLEOTIDE SEQUENCE [LARGE SCALE GENOMIC DNA]</scope>
    <source>
        <strain evidence="8">cv. Victoria</strain>
        <tissue evidence="7">Leaf</tissue>
    </source>
</reference>
<evidence type="ECO:0000256" key="2">
    <source>
        <dbReference type="ARBA" id="ARBA00005592"/>
    </source>
</evidence>
<dbReference type="Gene3D" id="2.40.40.10">
    <property type="entry name" value="RlpA-like domain"/>
    <property type="match status" value="2"/>
</dbReference>
<dbReference type="AlphaFoldDB" id="A0A5J9V7P3"/>
<evidence type="ECO:0000313" key="7">
    <source>
        <dbReference type="EMBL" id="TVU32232.1"/>
    </source>
</evidence>
<dbReference type="Gramene" id="TVU32232">
    <property type="protein sequence ID" value="TVU32232"/>
    <property type="gene ID" value="EJB05_23954"/>
</dbReference>
<evidence type="ECO:0000313" key="8">
    <source>
        <dbReference type="Proteomes" id="UP000324897"/>
    </source>
</evidence>
<name>A0A5J9V7P3_9POAL</name>
<dbReference type="GO" id="GO:0005576">
    <property type="term" value="C:extracellular region"/>
    <property type="evidence" value="ECO:0007669"/>
    <property type="project" value="UniProtKB-SubCell"/>
</dbReference>
<dbReference type="SUPFAM" id="SSF50685">
    <property type="entry name" value="Barwin-like endoglucanases"/>
    <property type="match status" value="2"/>
</dbReference>
<proteinExistence type="inferred from homology"/>
<feature type="non-terminal residue" evidence="7">
    <location>
        <position position="1"/>
    </location>
</feature>
<feature type="compositionally biased region" description="Basic and acidic residues" evidence="5">
    <location>
        <begin position="416"/>
        <end position="440"/>
    </location>
</feature>
<accession>A0A5J9V7P3</accession>
<dbReference type="EMBL" id="RWGY01000011">
    <property type="protein sequence ID" value="TVU32232.1"/>
    <property type="molecule type" value="Genomic_DNA"/>
</dbReference>
<evidence type="ECO:0000256" key="5">
    <source>
        <dbReference type="SAM" id="MobiDB-lite"/>
    </source>
</evidence>
<evidence type="ECO:0000256" key="6">
    <source>
        <dbReference type="SAM" id="SignalP"/>
    </source>
</evidence>
<gene>
    <name evidence="7" type="ORF">EJB05_23954</name>
</gene>
<dbReference type="InterPro" id="IPR039271">
    <property type="entry name" value="Kiwellin-like"/>
</dbReference>
<feature type="signal peptide" evidence="6">
    <location>
        <begin position="1"/>
        <end position="26"/>
    </location>
</feature>
<comment type="subcellular location">
    <subcellularLocation>
        <location evidence="1">Secreted</location>
    </subcellularLocation>
</comment>
<comment type="caution">
    <text evidence="7">The sequence shown here is derived from an EMBL/GenBank/DDBJ whole genome shotgun (WGS) entry which is preliminary data.</text>
</comment>
<evidence type="ECO:0008006" key="9">
    <source>
        <dbReference type="Google" id="ProtNLM"/>
    </source>
</evidence>
<feature type="chain" id="PRO_5023828516" description="Ripening-related protein 4" evidence="6">
    <location>
        <begin position="27"/>
        <end position="440"/>
    </location>
</feature>
<comment type="similarity">
    <text evidence="2">Belongs to the kiwellin family.</text>
</comment>
<dbReference type="InterPro" id="IPR036908">
    <property type="entry name" value="RlpA-like_sf"/>
</dbReference>
<organism evidence="7 8">
    <name type="scientific">Eragrostis curvula</name>
    <name type="common">weeping love grass</name>
    <dbReference type="NCBI Taxonomy" id="38414"/>
    <lineage>
        <taxon>Eukaryota</taxon>
        <taxon>Viridiplantae</taxon>
        <taxon>Streptophyta</taxon>
        <taxon>Embryophyta</taxon>
        <taxon>Tracheophyta</taxon>
        <taxon>Spermatophyta</taxon>
        <taxon>Magnoliopsida</taxon>
        <taxon>Liliopsida</taxon>
        <taxon>Poales</taxon>
        <taxon>Poaceae</taxon>
        <taxon>PACMAD clade</taxon>
        <taxon>Chloridoideae</taxon>
        <taxon>Eragrostideae</taxon>
        <taxon>Eragrostidinae</taxon>
        <taxon>Eragrostis</taxon>
    </lineage>
</organism>
<evidence type="ECO:0000256" key="1">
    <source>
        <dbReference type="ARBA" id="ARBA00004613"/>
    </source>
</evidence>
<dbReference type="PANTHER" id="PTHR33191">
    <property type="entry name" value="RIPENING-RELATED PROTEIN 2-RELATED"/>
    <property type="match status" value="1"/>
</dbReference>
<feature type="region of interest" description="Disordered" evidence="5">
    <location>
        <begin position="397"/>
        <end position="440"/>
    </location>
</feature>
<keyword evidence="3" id="KW-0964">Secreted</keyword>
<dbReference type="PANTHER" id="PTHR33191:SF76">
    <property type="entry name" value="RIPENING-RELATED PROTEIN 5-RELATED"/>
    <property type="match status" value="1"/>
</dbReference>
<keyword evidence="4 6" id="KW-0732">Signal</keyword>
<evidence type="ECO:0000256" key="4">
    <source>
        <dbReference type="ARBA" id="ARBA00022729"/>
    </source>
</evidence>
<dbReference type="OrthoDB" id="406505at2759"/>
<dbReference type="Pfam" id="PF24300">
    <property type="entry name" value="KWL1"/>
    <property type="match status" value="2"/>
</dbReference>
<sequence>MATIRALATTAIILLVALSTSQIAFALRPSLGVCRASGYLPGKSGNCEKSNDPDCCEDGKQYPQYHCSPPVTASTKAVLTLNSFEKGKDGGGPSECDNAYHSDQEKVVALSTGWFSNMARCGHQIKITANGNSVYAKVVDECDSVHGCDDEHNFEPPCDNNIVDASPAVWDALGLDQNIGMVDITWSEDHTAVVSSLSGSQIQLRADSRRRERNMSDTRILVVMCFTIREVSATNTTCHTSGFIHGKGRNCHKGNGLDNCCVAGKRYPQFKCSPPVSAKTPAILAVNRFENGADGAGMTSCDMRFHRNKELVVTLSSGWLRLEGTNRCNKKIRISANGRSVLAKVVDECDSVNGCDDEHDFEPPCRNNVVNGSPGVWKALMLNESTGEGRITKPIDRWGARHSNSRIPTVQTRKWALTEKSHDLGSGRDPPRFPDGRREP</sequence>
<dbReference type="CDD" id="cd22270">
    <property type="entry name" value="DPBB_kiwellin-like"/>
    <property type="match status" value="2"/>
</dbReference>
<dbReference type="Proteomes" id="UP000324897">
    <property type="component" value="Chromosome 1"/>
</dbReference>